<comment type="subunit">
    <text evidence="3">Homodimer.</text>
</comment>
<name>A0A2P5C5W1_PARAD</name>
<keyword evidence="6" id="KW-0627">Porphyrin biosynthesis</keyword>
<gene>
    <name evidence="9" type="ORF">PanWU01x14_181390</name>
</gene>
<dbReference type="Gene3D" id="3.40.1500.10">
    <property type="entry name" value="Coproporphyrinogen III oxidase, aerobic"/>
    <property type="match status" value="1"/>
</dbReference>
<sequence length="457" mass="51218">MPASASISLSASSSFSLFLTSPISSSSSSPNKPKSSSSSSSSSAFLPKRTDTSPIRFLSISKPERRRLVIHSAMSIEKETPEAQRPDTFLREDSASSSSSVRARFEKMIRDAQDSVCRAIEAADGGARFKEDVWSRPGGGGGISRVLQDGAVWEKAGVNVSVVYGVMPPEAYRAAKAESVDHKSGPVPFFAAGVSSVRAWEFSFGFCSQFRGVVLHPKNPFAPTLHFNYRYFETDAPQANLAALLQSERISRILWFLGQLSAFVVGLSNSADVPGAPRQWWFGGGTDLTPAYIFEEDVKHFHSVQKSACDKFDPKFYPRFKKWCDDYFYIKHRDERRGLGGIFFDDLNDYDQEMLLSFATECANSVIPAYIPIIEKRKNTPFNDKHKAWQQLRRGRYVEFNLVYDRGTTFGLKTGGRIESILVSLPLTARWEYDHKPEEGSEEWKLLDACINPKEWI</sequence>
<dbReference type="InterPro" id="IPR001260">
    <property type="entry name" value="Coprogen_oxidase_aer"/>
</dbReference>
<evidence type="ECO:0000256" key="8">
    <source>
        <dbReference type="SAM" id="MobiDB-lite"/>
    </source>
</evidence>
<dbReference type="STRING" id="3476.A0A2P5C5W1"/>
<evidence type="ECO:0000256" key="4">
    <source>
        <dbReference type="ARBA" id="ARBA00012869"/>
    </source>
</evidence>
<dbReference type="PANTHER" id="PTHR10755">
    <property type="entry name" value="COPROPORPHYRINOGEN III OXIDASE, MITOCHONDRIAL"/>
    <property type="match status" value="1"/>
</dbReference>
<comment type="catalytic activity">
    <reaction evidence="7">
        <text>coproporphyrinogen III + O2 + 2 H(+) = protoporphyrinogen IX + 2 CO2 + 2 H2O</text>
        <dbReference type="Rhea" id="RHEA:18257"/>
        <dbReference type="ChEBI" id="CHEBI:15377"/>
        <dbReference type="ChEBI" id="CHEBI:15378"/>
        <dbReference type="ChEBI" id="CHEBI:15379"/>
        <dbReference type="ChEBI" id="CHEBI:16526"/>
        <dbReference type="ChEBI" id="CHEBI:57307"/>
        <dbReference type="ChEBI" id="CHEBI:57309"/>
        <dbReference type="EC" id="1.3.3.3"/>
    </reaction>
</comment>
<dbReference type="Pfam" id="PF01218">
    <property type="entry name" value="Coprogen_oxidas"/>
    <property type="match status" value="1"/>
</dbReference>
<dbReference type="InterPro" id="IPR018375">
    <property type="entry name" value="Coprogen_oxidase_CS"/>
</dbReference>
<keyword evidence="10" id="KW-1185">Reference proteome</keyword>
<evidence type="ECO:0000313" key="9">
    <source>
        <dbReference type="EMBL" id="PON56446.1"/>
    </source>
</evidence>
<comment type="pathway">
    <text evidence="1">Porphyrin-containing compound metabolism; protoporphyrin-IX biosynthesis; protoporphyrinogen-IX from coproporphyrinogen-III (O2 route): step 1/1.</text>
</comment>
<dbReference type="OrthoDB" id="15318at2759"/>
<dbReference type="PANTHER" id="PTHR10755:SF0">
    <property type="entry name" value="OXYGEN-DEPENDENT COPROPORPHYRINOGEN-III OXIDASE, MITOCHONDRIAL"/>
    <property type="match status" value="1"/>
</dbReference>
<reference evidence="10" key="1">
    <citation type="submission" date="2016-06" db="EMBL/GenBank/DDBJ databases">
        <title>Parallel loss of symbiosis genes in relatives of nitrogen-fixing non-legume Parasponia.</title>
        <authorList>
            <person name="Van Velzen R."/>
            <person name="Holmer R."/>
            <person name="Bu F."/>
            <person name="Rutten L."/>
            <person name="Van Zeijl A."/>
            <person name="Liu W."/>
            <person name="Santuari L."/>
            <person name="Cao Q."/>
            <person name="Sharma T."/>
            <person name="Shen D."/>
            <person name="Roswanjaya Y."/>
            <person name="Wardhani T."/>
            <person name="Kalhor M.S."/>
            <person name="Jansen J."/>
            <person name="Van den Hoogen J."/>
            <person name="Gungor B."/>
            <person name="Hartog M."/>
            <person name="Hontelez J."/>
            <person name="Verver J."/>
            <person name="Yang W.-C."/>
            <person name="Schijlen E."/>
            <person name="Repin R."/>
            <person name="Schilthuizen M."/>
            <person name="Schranz E."/>
            <person name="Heidstra R."/>
            <person name="Miyata K."/>
            <person name="Fedorova E."/>
            <person name="Kohlen W."/>
            <person name="Bisseling T."/>
            <person name="Smit S."/>
            <person name="Geurts R."/>
        </authorList>
    </citation>
    <scope>NUCLEOTIDE SEQUENCE [LARGE SCALE GENOMIC DNA]</scope>
    <source>
        <strain evidence="10">cv. WU1-14</strain>
    </source>
</reference>
<dbReference type="Proteomes" id="UP000237105">
    <property type="component" value="Unassembled WGS sequence"/>
</dbReference>
<dbReference type="GO" id="GO:0004109">
    <property type="term" value="F:coproporphyrinogen oxidase activity"/>
    <property type="evidence" value="ECO:0007669"/>
    <property type="project" value="UniProtKB-EC"/>
</dbReference>
<dbReference type="EC" id="1.3.3.3" evidence="4"/>
<feature type="region of interest" description="Disordered" evidence="8">
    <location>
        <begin position="21"/>
        <end position="49"/>
    </location>
</feature>
<evidence type="ECO:0000256" key="7">
    <source>
        <dbReference type="ARBA" id="ARBA00049102"/>
    </source>
</evidence>
<evidence type="ECO:0000256" key="3">
    <source>
        <dbReference type="ARBA" id="ARBA00011738"/>
    </source>
</evidence>
<dbReference type="AlphaFoldDB" id="A0A2P5C5W1"/>
<dbReference type="GO" id="GO:0009570">
    <property type="term" value="C:chloroplast stroma"/>
    <property type="evidence" value="ECO:0007669"/>
    <property type="project" value="TreeGrafter"/>
</dbReference>
<dbReference type="PRINTS" id="PR00073">
    <property type="entry name" value="COPRGNOXDASE"/>
</dbReference>
<keyword evidence="5" id="KW-0560">Oxidoreductase</keyword>
<dbReference type="SUPFAM" id="SSF102886">
    <property type="entry name" value="Coproporphyrinogen III oxidase"/>
    <property type="match status" value="1"/>
</dbReference>
<comment type="similarity">
    <text evidence="2">Belongs to the aerobic coproporphyrinogen-III oxidase family.</text>
</comment>
<feature type="compositionally biased region" description="Low complexity" evidence="8">
    <location>
        <begin position="21"/>
        <end position="47"/>
    </location>
</feature>
<evidence type="ECO:0000256" key="5">
    <source>
        <dbReference type="ARBA" id="ARBA00023002"/>
    </source>
</evidence>
<evidence type="ECO:0000313" key="10">
    <source>
        <dbReference type="Proteomes" id="UP000237105"/>
    </source>
</evidence>
<accession>A0A2P5C5W1</accession>
<dbReference type="InterPro" id="IPR036406">
    <property type="entry name" value="Coprogen_oxidase_aer_sf"/>
</dbReference>
<dbReference type="EMBL" id="JXTB01000171">
    <property type="protein sequence ID" value="PON56446.1"/>
    <property type="molecule type" value="Genomic_DNA"/>
</dbReference>
<dbReference type="PROSITE" id="PS01021">
    <property type="entry name" value="COPROGEN_OXIDASE"/>
    <property type="match status" value="1"/>
</dbReference>
<protein>
    <recommendedName>
        <fullName evidence="4">coproporphyrinogen oxidase</fullName>
        <ecNumber evidence="4">1.3.3.3</ecNumber>
    </recommendedName>
</protein>
<evidence type="ECO:0000256" key="6">
    <source>
        <dbReference type="ARBA" id="ARBA00023244"/>
    </source>
</evidence>
<comment type="caution">
    <text evidence="9">The sequence shown here is derived from an EMBL/GenBank/DDBJ whole genome shotgun (WGS) entry which is preliminary data.</text>
</comment>
<evidence type="ECO:0000256" key="1">
    <source>
        <dbReference type="ARBA" id="ARBA00005168"/>
    </source>
</evidence>
<dbReference type="UniPathway" id="UPA00251">
    <property type="reaction ID" value="UER00322"/>
</dbReference>
<dbReference type="GO" id="GO:0006782">
    <property type="term" value="P:protoporphyrinogen IX biosynthetic process"/>
    <property type="evidence" value="ECO:0007669"/>
    <property type="project" value="UniProtKB-UniPathway"/>
</dbReference>
<evidence type="ECO:0000256" key="2">
    <source>
        <dbReference type="ARBA" id="ARBA00010644"/>
    </source>
</evidence>
<proteinExistence type="inferred from homology"/>
<organism evidence="9 10">
    <name type="scientific">Parasponia andersonii</name>
    <name type="common">Sponia andersonii</name>
    <dbReference type="NCBI Taxonomy" id="3476"/>
    <lineage>
        <taxon>Eukaryota</taxon>
        <taxon>Viridiplantae</taxon>
        <taxon>Streptophyta</taxon>
        <taxon>Embryophyta</taxon>
        <taxon>Tracheophyta</taxon>
        <taxon>Spermatophyta</taxon>
        <taxon>Magnoliopsida</taxon>
        <taxon>eudicotyledons</taxon>
        <taxon>Gunneridae</taxon>
        <taxon>Pentapetalae</taxon>
        <taxon>rosids</taxon>
        <taxon>fabids</taxon>
        <taxon>Rosales</taxon>
        <taxon>Cannabaceae</taxon>
        <taxon>Parasponia</taxon>
    </lineage>
</organism>